<accession>A0A6F9DZG5</accession>
<evidence type="ECO:0000313" key="1">
    <source>
        <dbReference type="EMBL" id="CAB3390380.1"/>
    </source>
</evidence>
<proteinExistence type="predicted"/>
<dbReference type="EMBL" id="LR792683">
    <property type="protein sequence ID" value="CAB3390380.1"/>
    <property type="molecule type" value="Genomic_DNA"/>
</dbReference>
<organism evidence="1 2">
    <name type="scientific">Kyrpidia spormannii</name>
    <dbReference type="NCBI Taxonomy" id="2055160"/>
    <lineage>
        <taxon>Bacteria</taxon>
        <taxon>Bacillati</taxon>
        <taxon>Bacillota</taxon>
        <taxon>Bacilli</taxon>
        <taxon>Bacillales</taxon>
        <taxon>Alicyclobacillaceae</taxon>
        <taxon>Kyrpidia</taxon>
    </lineage>
</organism>
<reference evidence="1 2" key="1">
    <citation type="submission" date="2020-04" db="EMBL/GenBank/DDBJ databases">
        <authorList>
            <person name="Hogendoorn C."/>
        </authorList>
    </citation>
    <scope>NUCLEOTIDE SEQUENCE [LARGE SCALE GENOMIC DNA]</scope>
    <source>
        <strain evidence="1">COOX1</strain>
    </source>
</reference>
<dbReference type="Proteomes" id="UP000502196">
    <property type="component" value="Chromosome"/>
</dbReference>
<protein>
    <submittedName>
        <fullName evidence="1">Uncharacterized protein</fullName>
    </submittedName>
</protein>
<gene>
    <name evidence="1" type="ORF">COOX1_0379</name>
</gene>
<evidence type="ECO:0000313" key="2">
    <source>
        <dbReference type="Proteomes" id="UP000502196"/>
    </source>
</evidence>
<dbReference type="AlphaFoldDB" id="A0A6F9DZG5"/>
<name>A0A6F9DZG5_9BACL</name>
<sequence length="58" mass="6496">MQAVFRTFLQCRQAGELPTDRIAVVGRGIITKMLPRKKEAVDDLRGRHMGRGEWNGGA</sequence>